<gene>
    <name evidence="7" type="ORF">GCM10010365_74800</name>
</gene>
<keyword evidence="4" id="KW-0862">Zinc</keyword>
<reference evidence="7" key="1">
    <citation type="journal article" date="2014" name="Int. J. Syst. Evol. Microbiol.">
        <title>Complete genome sequence of Corynebacterium casei LMG S-19264T (=DSM 44701T), isolated from a smear-ripened cheese.</title>
        <authorList>
            <consortium name="US DOE Joint Genome Institute (JGI-PGF)"/>
            <person name="Walter F."/>
            <person name="Albersmeier A."/>
            <person name="Kalinowski J."/>
            <person name="Ruckert C."/>
        </authorList>
    </citation>
    <scope>NUCLEOTIDE SEQUENCE</scope>
    <source>
        <strain evidence="7">JCM 4815</strain>
    </source>
</reference>
<evidence type="ECO:0000259" key="6">
    <source>
        <dbReference type="PROSITE" id="PS50249"/>
    </source>
</evidence>
<keyword evidence="8" id="KW-1185">Reference proteome</keyword>
<keyword evidence="3" id="KW-0378">Hydrolase</keyword>
<evidence type="ECO:0000256" key="5">
    <source>
        <dbReference type="ARBA" id="ARBA00023049"/>
    </source>
</evidence>
<evidence type="ECO:0000313" key="7">
    <source>
        <dbReference type="EMBL" id="GGZ43196.1"/>
    </source>
</evidence>
<proteinExistence type="predicted"/>
<evidence type="ECO:0000256" key="2">
    <source>
        <dbReference type="ARBA" id="ARBA00022723"/>
    </source>
</evidence>
<name>A0A918UYV3_9ACTN</name>
<dbReference type="Pfam" id="PF14464">
    <property type="entry name" value="Prok-JAB"/>
    <property type="match status" value="1"/>
</dbReference>
<dbReference type="GO" id="GO:0046872">
    <property type="term" value="F:metal ion binding"/>
    <property type="evidence" value="ECO:0007669"/>
    <property type="project" value="UniProtKB-KW"/>
</dbReference>
<dbReference type="InterPro" id="IPR037518">
    <property type="entry name" value="MPN"/>
</dbReference>
<dbReference type="InterPro" id="IPR028090">
    <property type="entry name" value="JAB_dom_prok"/>
</dbReference>
<comment type="caution">
    <text evidence="7">The sequence shown here is derived from an EMBL/GenBank/DDBJ whole genome shotgun (WGS) entry which is preliminary data.</text>
</comment>
<dbReference type="SUPFAM" id="SSF102712">
    <property type="entry name" value="JAB1/MPN domain"/>
    <property type="match status" value="1"/>
</dbReference>
<dbReference type="AlphaFoldDB" id="A0A918UYV3"/>
<evidence type="ECO:0000256" key="3">
    <source>
        <dbReference type="ARBA" id="ARBA00022801"/>
    </source>
</evidence>
<sequence length="388" mass="41210">MSKHSSATSTRLSGLDLHTFDLIWDCTANRIVRARLERARRTDAAPWPYLATLMIGHHATRGLAALSPRGATGGGADVLRRTALAAHTDATHVFDDLIEDFFPTQPPTELFQPEPGCSDTTFTGSAADVTALAGQLVAGILHALAAPADRCTMATLIVRMPVGPTVAQPAGPRWLTWPDDTLVTDEATGYDVRITPAALAEMRAEARRGARVRGPRVETGGTLLGVVDDATGVIFVDEATGPPPDSLLTEAYFRHGLDGVSNHLAARREATGNLSRFLGMWHTHPHTAAQPSATDRAAMTSLTLPLDDAPARALVLIAGGPGPLWRKWLATGDGPDFYAHLAARTAPAATEPPAPEVPAHLGPVTWWPGGYAIRPHRSVPVPRKGSRS</sequence>
<reference evidence="7" key="2">
    <citation type="submission" date="2020-09" db="EMBL/GenBank/DDBJ databases">
        <authorList>
            <person name="Sun Q."/>
            <person name="Ohkuma M."/>
        </authorList>
    </citation>
    <scope>NUCLEOTIDE SEQUENCE</scope>
    <source>
        <strain evidence="7">JCM 4815</strain>
    </source>
</reference>
<accession>A0A918UYV3</accession>
<dbReference type="Gene3D" id="3.40.140.10">
    <property type="entry name" value="Cytidine Deaminase, domain 2"/>
    <property type="match status" value="1"/>
</dbReference>
<dbReference type="PROSITE" id="PS50249">
    <property type="entry name" value="MPN"/>
    <property type="match status" value="1"/>
</dbReference>
<organism evidence="7 8">
    <name type="scientific">Streptomyces poonensis</name>
    <dbReference type="NCBI Taxonomy" id="68255"/>
    <lineage>
        <taxon>Bacteria</taxon>
        <taxon>Bacillati</taxon>
        <taxon>Actinomycetota</taxon>
        <taxon>Actinomycetes</taxon>
        <taxon>Kitasatosporales</taxon>
        <taxon>Streptomycetaceae</taxon>
        <taxon>Streptomyces</taxon>
    </lineage>
</organism>
<keyword evidence="5" id="KW-0482">Metalloprotease</keyword>
<dbReference type="GO" id="GO:0006508">
    <property type="term" value="P:proteolysis"/>
    <property type="evidence" value="ECO:0007669"/>
    <property type="project" value="UniProtKB-KW"/>
</dbReference>
<protein>
    <recommendedName>
        <fullName evidence="6">MPN domain-containing protein</fullName>
    </recommendedName>
</protein>
<evidence type="ECO:0000256" key="1">
    <source>
        <dbReference type="ARBA" id="ARBA00022670"/>
    </source>
</evidence>
<dbReference type="Proteomes" id="UP000622166">
    <property type="component" value="Unassembled WGS sequence"/>
</dbReference>
<evidence type="ECO:0000256" key="4">
    <source>
        <dbReference type="ARBA" id="ARBA00022833"/>
    </source>
</evidence>
<keyword evidence="2" id="KW-0479">Metal-binding</keyword>
<feature type="domain" description="MPN" evidence="6">
    <location>
        <begin position="192"/>
        <end position="334"/>
    </location>
</feature>
<keyword evidence="1" id="KW-0645">Protease</keyword>
<dbReference type="EMBL" id="BMVW01000029">
    <property type="protein sequence ID" value="GGZ43196.1"/>
    <property type="molecule type" value="Genomic_DNA"/>
</dbReference>
<dbReference type="RefSeq" id="WP_189867226.1">
    <property type="nucleotide sequence ID" value="NZ_BMVW01000029.1"/>
</dbReference>
<evidence type="ECO:0000313" key="8">
    <source>
        <dbReference type="Proteomes" id="UP000622166"/>
    </source>
</evidence>
<dbReference type="GO" id="GO:0008237">
    <property type="term" value="F:metallopeptidase activity"/>
    <property type="evidence" value="ECO:0007669"/>
    <property type="project" value="UniProtKB-KW"/>
</dbReference>